<feature type="binding site" evidence="4">
    <location>
        <position position="143"/>
    </location>
    <ligand>
        <name>hydrogencarbonate</name>
        <dbReference type="ChEBI" id="CHEBI:17544"/>
        <label>1</label>
    </ligand>
</feature>
<dbReference type="GO" id="GO:0005615">
    <property type="term" value="C:extracellular space"/>
    <property type="evidence" value="ECO:0007669"/>
    <property type="project" value="InterPro"/>
</dbReference>
<keyword evidence="1" id="KW-0677">Repeat</keyword>
<organism evidence="9 10">
    <name type="scientific">Stomoxys calcitrans</name>
    <name type="common">Stable fly</name>
    <name type="synonym">Conops calcitrans</name>
    <dbReference type="NCBI Taxonomy" id="35570"/>
    <lineage>
        <taxon>Eukaryota</taxon>
        <taxon>Metazoa</taxon>
        <taxon>Ecdysozoa</taxon>
        <taxon>Arthropoda</taxon>
        <taxon>Hexapoda</taxon>
        <taxon>Insecta</taxon>
        <taxon>Pterygota</taxon>
        <taxon>Neoptera</taxon>
        <taxon>Endopterygota</taxon>
        <taxon>Diptera</taxon>
        <taxon>Brachycera</taxon>
        <taxon>Muscomorpha</taxon>
        <taxon>Muscoidea</taxon>
        <taxon>Muscidae</taxon>
        <taxon>Stomoxys</taxon>
    </lineage>
</organism>
<comment type="similarity">
    <text evidence="3">Belongs to the transferrin family.</text>
</comment>
<dbReference type="InterPro" id="IPR016357">
    <property type="entry name" value="Transferrin"/>
</dbReference>
<dbReference type="GO" id="GO:0046872">
    <property type="term" value="F:metal ion binding"/>
    <property type="evidence" value="ECO:0007669"/>
    <property type="project" value="UniProtKB-KW"/>
</dbReference>
<dbReference type="Proteomes" id="UP000095300">
    <property type="component" value="Unassembled WGS sequence"/>
</dbReference>
<feature type="disulfide bond" evidence="6">
    <location>
        <begin position="387"/>
        <end position="405"/>
    </location>
</feature>
<evidence type="ECO:0000256" key="7">
    <source>
        <dbReference type="SAM" id="SignalP"/>
    </source>
</evidence>
<name>A0A1I8PR12_STOCA</name>
<protein>
    <recommendedName>
        <fullName evidence="3">Transferrin</fullName>
    </recommendedName>
</protein>
<feature type="binding site" evidence="5">
    <location>
        <position position="227"/>
    </location>
    <ligand>
        <name>Fe(3+)</name>
        <dbReference type="ChEBI" id="CHEBI:29034"/>
        <label>1</label>
    </ligand>
</feature>
<keyword evidence="3" id="KW-0410">Iron transport</keyword>
<keyword evidence="3" id="KW-0813">Transport</keyword>
<dbReference type="KEGG" id="scac:106081562"/>
<gene>
    <name evidence="9" type="primary">106081562</name>
</gene>
<evidence type="ECO:0000256" key="2">
    <source>
        <dbReference type="ARBA" id="ARBA00023157"/>
    </source>
</evidence>
<comment type="function">
    <text evidence="3">Transferrins are iron binding transport proteins which bind Fe(3+) ion in association with the binding of an anion, usually bicarbonate.</text>
</comment>
<evidence type="ECO:0000256" key="5">
    <source>
        <dbReference type="PIRSR" id="PIRSR002549-3"/>
    </source>
</evidence>
<keyword evidence="2 6" id="KW-1015">Disulfide bond</keyword>
<dbReference type="VEuPathDB" id="VectorBase:SCAU010300"/>
<dbReference type="PROSITE" id="PS51408">
    <property type="entry name" value="TRANSFERRIN_LIKE_4"/>
    <property type="match status" value="2"/>
</dbReference>
<dbReference type="GO" id="GO:0005886">
    <property type="term" value="C:plasma membrane"/>
    <property type="evidence" value="ECO:0007669"/>
    <property type="project" value="TreeGrafter"/>
</dbReference>
<dbReference type="AlphaFoldDB" id="A0A1I8PR12"/>
<dbReference type="GO" id="GO:0005769">
    <property type="term" value="C:early endosome"/>
    <property type="evidence" value="ECO:0007669"/>
    <property type="project" value="TreeGrafter"/>
</dbReference>
<dbReference type="SUPFAM" id="SSF53850">
    <property type="entry name" value="Periplasmic binding protein-like II"/>
    <property type="match status" value="2"/>
</dbReference>
<dbReference type="SMART" id="SM00094">
    <property type="entry name" value="TR_FER"/>
    <property type="match status" value="1"/>
</dbReference>
<keyword evidence="3 5" id="KW-0479">Metal-binding</keyword>
<feature type="disulfide bond" evidence="6">
    <location>
        <begin position="40"/>
        <end position="56"/>
    </location>
</feature>
<keyword evidence="10" id="KW-1185">Reference proteome</keyword>
<evidence type="ECO:0000256" key="3">
    <source>
        <dbReference type="PIRNR" id="PIRNR002549"/>
    </source>
</evidence>
<proteinExistence type="inferred from homology"/>
<feature type="domain" description="Transferrin-like" evidence="8">
    <location>
        <begin position="28"/>
        <end position="368"/>
    </location>
</feature>
<dbReference type="GO" id="GO:0006826">
    <property type="term" value="P:iron ion transport"/>
    <property type="evidence" value="ECO:0007669"/>
    <property type="project" value="UniProtKB-KW"/>
</dbReference>
<feature type="signal peptide" evidence="7">
    <location>
        <begin position="1"/>
        <end position="22"/>
    </location>
</feature>
<dbReference type="PRINTS" id="PR00422">
    <property type="entry name" value="TRANSFERRIN"/>
</dbReference>
<evidence type="ECO:0000256" key="1">
    <source>
        <dbReference type="ARBA" id="ARBA00022737"/>
    </source>
</evidence>
<feature type="binding site" evidence="4">
    <location>
        <position position="146"/>
    </location>
    <ligand>
        <name>hydrogencarbonate</name>
        <dbReference type="ChEBI" id="CHEBI:17544"/>
        <label>1</label>
    </ligand>
</feature>
<feature type="binding site" evidence="5">
    <location>
        <position position="113"/>
    </location>
    <ligand>
        <name>Fe(3+)</name>
        <dbReference type="ChEBI" id="CHEBI:29034"/>
        <label>1</label>
    </ligand>
</feature>
<feature type="domain" description="Transferrin-like" evidence="8">
    <location>
        <begin position="374"/>
        <end position="623"/>
    </location>
</feature>
<dbReference type="CDD" id="cd13529">
    <property type="entry name" value="PBP2_transferrin"/>
    <property type="match status" value="1"/>
</dbReference>
<feature type="disulfide bond" evidence="6">
    <location>
        <begin position="209"/>
        <end position="218"/>
    </location>
</feature>
<dbReference type="GO" id="GO:0055037">
    <property type="term" value="C:recycling endosome"/>
    <property type="evidence" value="ECO:0007669"/>
    <property type="project" value="TreeGrafter"/>
</dbReference>
<keyword evidence="3" id="KW-0406">Ion transport</keyword>
<dbReference type="InterPro" id="IPR018195">
    <property type="entry name" value="Transferrin_Fe_BS"/>
</dbReference>
<dbReference type="PANTHER" id="PTHR11485">
    <property type="entry name" value="TRANSFERRIN"/>
    <property type="match status" value="1"/>
</dbReference>
<dbReference type="Pfam" id="PF00405">
    <property type="entry name" value="Transferrin"/>
    <property type="match status" value="3"/>
</dbReference>
<feature type="disulfide bond" evidence="6">
    <location>
        <begin position="272"/>
        <end position="285"/>
    </location>
</feature>
<sequence>MENFNILPLLAIVLSILAYGQCEEQQIYRMCVPQKYYEDCLNLLKDPSEAGIRMQCVAGRDRIACLDMINQHKADVLASEPEDMYVAYHTKNSDYRVISEIRTKEDKDAPFRYEGIILVKKNSKIQSLNDLRGSKSCHTGFGRNVGYKIPITKLKNSHVLQVSLDPELTATERELKSLSEFFSQSCLVGNYSPYPETDHLLKKKYANLCALCEKPEQCNYPDNFSGYDGAIRCLDKGQGDVAFTKVHFVKKYFGLVASVTAEGDPAEFEYLCEDGSRRPITGAACSWAQRPWTGYISNADAVNGEEKLHNLQNRLEKFFENGLHAENKEAASHLLINENAAYHSKAEAIEPKEYLEKAGYKDVIERDGSAIRKMKMCVQTDTELAKCNAMRRAAYSRDIRPEIECLQDSDCITAVKQGKADMLALRGQYYKGARNAQLKPIVYESYCENNVLVAVVEPTLEKAALATKAIFFNEKCERSQKASAYLNKLRGISTCNIASASEKDIMIVNAKDLEQYKNKQLLCPNLEKKAVTEWKSCNLEANLPIAVFIRDSMSHVEQETLKHLFISLSDSFGKTSRLADVFTLFGTYAENEKNILFRDSALEFVTELKNPNTSEEIYNSLTCEVNESKS</sequence>
<evidence type="ECO:0000256" key="4">
    <source>
        <dbReference type="PIRSR" id="PIRSR002549-2"/>
    </source>
</evidence>
<feature type="disulfide bond" evidence="6">
    <location>
        <begin position="31"/>
        <end position="65"/>
    </location>
</feature>
<evidence type="ECO:0000313" key="10">
    <source>
        <dbReference type="Proteomes" id="UP000095300"/>
    </source>
</evidence>
<feature type="binding site" evidence="4">
    <location>
        <position position="139"/>
    </location>
    <ligand>
        <name>hydrogencarbonate</name>
        <dbReference type="ChEBI" id="CHEBI:17544"/>
        <label>1</label>
    </ligand>
</feature>
<evidence type="ECO:0000259" key="8">
    <source>
        <dbReference type="PROSITE" id="PS51408"/>
    </source>
</evidence>
<dbReference type="InterPro" id="IPR001156">
    <property type="entry name" value="Transferrin-like_dom"/>
</dbReference>
<dbReference type="Gene3D" id="3.40.190.10">
    <property type="entry name" value="Periplasmic binding protein-like II"/>
    <property type="match status" value="3"/>
</dbReference>
<feature type="chain" id="PRO_5009327059" description="Transferrin" evidence="7">
    <location>
        <begin position="23"/>
        <end position="630"/>
    </location>
</feature>
<accession>A0A1I8PR12</accession>
<evidence type="ECO:0000313" key="9">
    <source>
        <dbReference type="EnsemblMetazoa" id="SCAU010300-PA"/>
    </source>
</evidence>
<evidence type="ECO:0000256" key="6">
    <source>
        <dbReference type="PIRSR" id="PIRSR002549-4"/>
    </source>
</evidence>
<dbReference type="PROSITE" id="PS00206">
    <property type="entry name" value="TRANSFERRIN_LIKE_2"/>
    <property type="match status" value="1"/>
</dbReference>
<dbReference type="PANTHER" id="PTHR11485:SF57">
    <property type="entry name" value="TRANSFERRIN"/>
    <property type="match status" value="1"/>
</dbReference>
<reference evidence="9" key="1">
    <citation type="submission" date="2020-05" db="UniProtKB">
        <authorList>
            <consortium name="EnsemblMetazoa"/>
        </authorList>
    </citation>
    <scope>IDENTIFICATION</scope>
    <source>
        <strain evidence="9">USDA</strain>
    </source>
</reference>
<dbReference type="PIRSF" id="PIRSF002549">
    <property type="entry name" value="Transferrin"/>
    <property type="match status" value="1"/>
</dbReference>
<keyword evidence="3 5" id="KW-0408">Iron</keyword>
<dbReference type="EnsemblMetazoa" id="SCAU010300-RA">
    <property type="protein sequence ID" value="SCAU010300-PA"/>
    <property type="gene ID" value="SCAU010300"/>
</dbReference>
<feature type="disulfide bond" evidence="6">
    <location>
        <begin position="137"/>
        <end position="233"/>
    </location>
</feature>
<dbReference type="OrthoDB" id="5914301at2759"/>
<dbReference type="STRING" id="35570.A0A1I8PR12"/>
<feature type="disulfide bond" evidence="6">
    <location>
        <begin position="186"/>
        <end position="212"/>
    </location>
</feature>
<feature type="disulfide bond" evidence="6">
    <location>
        <begin position="377"/>
        <end position="411"/>
    </location>
</feature>
<keyword evidence="7" id="KW-0732">Signal</keyword>